<reference evidence="2" key="1">
    <citation type="submission" date="2018-06" db="EMBL/GenBank/DDBJ databases">
        <authorList>
            <person name="Zhirakovskaya E."/>
        </authorList>
    </citation>
    <scope>NUCLEOTIDE SEQUENCE</scope>
</reference>
<gene>
    <name evidence="2" type="ORF">MNBD_GAMMA21-2865</name>
</gene>
<dbReference type="InterPro" id="IPR021059">
    <property type="entry name" value="DnaJ-related_N"/>
</dbReference>
<accession>A0A3B1ALC8</accession>
<dbReference type="Gene3D" id="1.10.287.110">
    <property type="entry name" value="DnaJ domain"/>
    <property type="match status" value="1"/>
</dbReference>
<sequence length="191" mass="22108">MNLKYPAPETLYEPIQQVLADHPSGLSEYEFLAALGQNLSYFARCSPDSLILFQRHFLLFHCLYRLQHDYYESKTGILQISALHIRLWPYQTVSDDIQPLDSVREYYLDISSLDSTDAAQVDDLLGKFWLALARHDSRHDALALLELADPVDDQSIRKRYRERVMLHHPDRGGDQETIKQLNLALAKLLPK</sequence>
<dbReference type="AlphaFoldDB" id="A0A3B1ALC8"/>
<proteinExistence type="predicted"/>
<dbReference type="InterPro" id="IPR001623">
    <property type="entry name" value="DnaJ_domain"/>
</dbReference>
<evidence type="ECO:0000259" key="1">
    <source>
        <dbReference type="PROSITE" id="PS50076"/>
    </source>
</evidence>
<evidence type="ECO:0000313" key="2">
    <source>
        <dbReference type="EMBL" id="VAW99109.1"/>
    </source>
</evidence>
<dbReference type="SUPFAM" id="SSF46565">
    <property type="entry name" value="Chaperone J-domain"/>
    <property type="match status" value="1"/>
</dbReference>
<dbReference type="Pfam" id="PF12339">
    <property type="entry name" value="DNAJ_related"/>
    <property type="match status" value="1"/>
</dbReference>
<organism evidence="2">
    <name type="scientific">hydrothermal vent metagenome</name>
    <dbReference type="NCBI Taxonomy" id="652676"/>
    <lineage>
        <taxon>unclassified sequences</taxon>
        <taxon>metagenomes</taxon>
        <taxon>ecological metagenomes</taxon>
    </lineage>
</organism>
<name>A0A3B1ALC8_9ZZZZ</name>
<dbReference type="EMBL" id="UOFR01000064">
    <property type="protein sequence ID" value="VAW99109.1"/>
    <property type="molecule type" value="Genomic_DNA"/>
</dbReference>
<dbReference type="InterPro" id="IPR036869">
    <property type="entry name" value="J_dom_sf"/>
</dbReference>
<feature type="domain" description="J" evidence="1">
    <location>
        <begin position="140"/>
        <end position="191"/>
    </location>
</feature>
<protein>
    <recommendedName>
        <fullName evidence="1">J domain-containing protein</fullName>
    </recommendedName>
</protein>
<dbReference type="CDD" id="cd06257">
    <property type="entry name" value="DnaJ"/>
    <property type="match status" value="1"/>
</dbReference>
<dbReference type="PROSITE" id="PS50076">
    <property type="entry name" value="DNAJ_2"/>
    <property type="match status" value="1"/>
</dbReference>